<keyword evidence="1" id="KW-0813">Transport</keyword>
<evidence type="ECO:0000256" key="3">
    <source>
        <dbReference type="ARBA" id="ARBA00022840"/>
    </source>
</evidence>
<comment type="caution">
    <text evidence="7">The sequence shown here is derived from an EMBL/GenBank/DDBJ whole genome shotgun (WGS) entry which is preliminary data.</text>
</comment>
<evidence type="ECO:0000256" key="2">
    <source>
        <dbReference type="ARBA" id="ARBA00022741"/>
    </source>
</evidence>
<dbReference type="InterPro" id="IPR027417">
    <property type="entry name" value="P-loop_NTPase"/>
</dbReference>
<keyword evidence="4" id="KW-1278">Translocase</keyword>
<protein>
    <recommendedName>
        <fullName evidence="5">protein-secreting ATPase</fullName>
        <ecNumber evidence="5">7.4.2.8</ecNumber>
    </recommendedName>
</protein>
<proteinExistence type="predicted"/>
<accession>A0ABR9ZCT2</accession>
<name>A0ABR9ZCT2_VIBAN</name>
<dbReference type="PANTHER" id="PTHR15184:SF9">
    <property type="entry name" value="SPI-1 TYPE 3 SECRETION SYSTEM ATPASE"/>
    <property type="match status" value="1"/>
</dbReference>
<dbReference type="PANTHER" id="PTHR15184">
    <property type="entry name" value="ATP SYNTHASE"/>
    <property type="match status" value="1"/>
</dbReference>
<evidence type="ECO:0000259" key="6">
    <source>
        <dbReference type="Pfam" id="PF00006"/>
    </source>
</evidence>
<evidence type="ECO:0000256" key="1">
    <source>
        <dbReference type="ARBA" id="ARBA00022448"/>
    </source>
</evidence>
<organism evidence="7 8">
    <name type="scientific">Vibrio anguillarum</name>
    <name type="common">Listonella anguillarum</name>
    <dbReference type="NCBI Taxonomy" id="55601"/>
    <lineage>
        <taxon>Bacteria</taxon>
        <taxon>Pseudomonadati</taxon>
        <taxon>Pseudomonadota</taxon>
        <taxon>Gammaproteobacteria</taxon>
        <taxon>Vibrionales</taxon>
        <taxon>Vibrionaceae</taxon>
        <taxon>Vibrio</taxon>
    </lineage>
</organism>
<reference evidence="7 8" key="1">
    <citation type="journal article" date="2021" name="PeerJ">
        <title>Analysis of 44 Vibrio anguillarum genomes reveals high genetic diversity.</title>
        <authorList>
            <person name="Hansen M.J."/>
            <person name="Dalsgaard I."/>
        </authorList>
    </citation>
    <scope>NUCLEOTIDE SEQUENCE [LARGE SCALE GENOMIC DNA]</scope>
    <source>
        <strain evidence="7 8">040915-1/1B</strain>
    </source>
</reference>
<feature type="non-terminal residue" evidence="7">
    <location>
        <position position="225"/>
    </location>
</feature>
<sequence length="225" mass="24776">MLNHFFKVKELYQDTVVCHVSIDTFVGQECFIHTVSGDKIRGEVMKVAQPRVEIKLLQPGAVQRGGRVEITPRRFCFPLNEKALVGKVINCYGESLYGDDYLTQPGEFVDLPIIIEPIPLQMRAPIETVFPTKLKIIDGLFTIGEGQRVGLFAPAGAGKTTTVSIMANNMEADVVIFAMIGERAREVIEFLEGEIGPEVIRKSITVVSTSEANPLEKVRSGLVAV</sequence>
<keyword evidence="2" id="KW-0547">Nucleotide-binding</keyword>
<keyword evidence="3" id="KW-0067">ATP-binding</keyword>
<dbReference type="InterPro" id="IPR000194">
    <property type="entry name" value="ATPase_F1/V1/A1_a/bsu_nucl-bd"/>
</dbReference>
<evidence type="ECO:0000313" key="8">
    <source>
        <dbReference type="Proteomes" id="UP000726136"/>
    </source>
</evidence>
<dbReference type="Proteomes" id="UP000726136">
    <property type="component" value="Unassembled WGS sequence"/>
</dbReference>
<keyword evidence="8" id="KW-1185">Reference proteome</keyword>
<dbReference type="Gene3D" id="3.40.50.12240">
    <property type="match status" value="1"/>
</dbReference>
<feature type="domain" description="ATPase F1/V1/A1 complex alpha/beta subunit nucleotide-binding" evidence="6">
    <location>
        <begin position="134"/>
        <end position="224"/>
    </location>
</feature>
<dbReference type="SUPFAM" id="SSF52540">
    <property type="entry name" value="P-loop containing nucleoside triphosphate hydrolases"/>
    <property type="match status" value="1"/>
</dbReference>
<dbReference type="InterPro" id="IPR050053">
    <property type="entry name" value="ATPase_alpha/beta_chains"/>
</dbReference>
<gene>
    <name evidence="7" type="ORF">EAY46_25250</name>
</gene>
<evidence type="ECO:0000313" key="7">
    <source>
        <dbReference type="EMBL" id="MBF4376293.1"/>
    </source>
</evidence>
<dbReference type="Pfam" id="PF00006">
    <property type="entry name" value="ATP-synt_ab"/>
    <property type="match status" value="1"/>
</dbReference>
<dbReference type="EMBL" id="RDPI01000693">
    <property type="protein sequence ID" value="MBF4376293.1"/>
    <property type="molecule type" value="Genomic_DNA"/>
</dbReference>
<evidence type="ECO:0000256" key="4">
    <source>
        <dbReference type="ARBA" id="ARBA00022967"/>
    </source>
</evidence>
<dbReference type="EC" id="7.4.2.8" evidence="5"/>
<evidence type="ECO:0000256" key="5">
    <source>
        <dbReference type="ARBA" id="ARBA00024382"/>
    </source>
</evidence>